<evidence type="ECO:0000313" key="1">
    <source>
        <dbReference type="EMBL" id="MDP4299660.1"/>
    </source>
</evidence>
<dbReference type="Proteomes" id="UP001235760">
    <property type="component" value="Unassembled WGS sequence"/>
</dbReference>
<keyword evidence="2" id="KW-1185">Reference proteome</keyword>
<organism evidence="1 2">
    <name type="scientific">Leptothrix discophora</name>
    <dbReference type="NCBI Taxonomy" id="89"/>
    <lineage>
        <taxon>Bacteria</taxon>
        <taxon>Pseudomonadati</taxon>
        <taxon>Pseudomonadota</taxon>
        <taxon>Betaproteobacteria</taxon>
        <taxon>Burkholderiales</taxon>
        <taxon>Sphaerotilaceae</taxon>
        <taxon>Leptothrix</taxon>
    </lineage>
</organism>
<name>A0ABT9FZL3_LEPDI</name>
<gene>
    <name evidence="1" type="ORF">Q8X39_03360</name>
</gene>
<evidence type="ECO:0000313" key="2">
    <source>
        <dbReference type="Proteomes" id="UP001235760"/>
    </source>
</evidence>
<reference evidence="1 2" key="1">
    <citation type="submission" date="2023-08" db="EMBL/GenBank/DDBJ databases">
        <authorList>
            <person name="Roldan D.M."/>
            <person name="Menes R.J."/>
        </authorList>
    </citation>
    <scope>NUCLEOTIDE SEQUENCE [LARGE SCALE GENOMIC DNA]</scope>
    <source>
        <strain evidence="1 2">CCM 2812</strain>
    </source>
</reference>
<accession>A0ABT9FZL3</accession>
<dbReference type="RefSeq" id="WP_305748193.1">
    <property type="nucleotide sequence ID" value="NZ_JAUZEE010000001.1"/>
</dbReference>
<protein>
    <submittedName>
        <fullName evidence="1">Uncharacterized protein</fullName>
    </submittedName>
</protein>
<sequence length="411" mass="44753">MSARVNRSALSTAHRVGADLASADDPVAEALGRDLARHGLPLPDRVARPGDPLWLGWQAGQAARDRDGARPWPADLRTRRWLQLRLRAWLRGEAFELAEVTPHLVGRLDTSHCPVTRCALDRAALTAPTHVPTHASTRAPQVDDAVLISLDPARGVAAGLLVMLSRRAAAWVDCHDLDELSEPLASIDGPTGRDAAQRERLACLMSLVTPMPHHEAAVRPLRVLPTNRLHLANPVQALQALLSRLLLRSGWTSRLQGWQALLPQPAQREALQRFFLALLARVLEAGHPAEPLQRRWAVEDAWRDAEVLRLWTRLALQLDAARCTALIERAAALGLCDTAVLCHPDGRDAVPTTSAAAADRGPLRPVVRTGLAPRRSLSPALHRALPRPLARPTPLPIARSGPVQLSLPWAA</sequence>
<proteinExistence type="predicted"/>
<dbReference type="EMBL" id="JAUZEE010000001">
    <property type="protein sequence ID" value="MDP4299660.1"/>
    <property type="molecule type" value="Genomic_DNA"/>
</dbReference>
<comment type="caution">
    <text evidence="1">The sequence shown here is derived from an EMBL/GenBank/DDBJ whole genome shotgun (WGS) entry which is preliminary data.</text>
</comment>